<comment type="caution">
    <text evidence="2">The sequence shown here is derived from an EMBL/GenBank/DDBJ whole genome shotgun (WGS) entry which is preliminary data.</text>
</comment>
<accession>A0ABN9S5W1</accession>
<evidence type="ECO:0000313" key="3">
    <source>
        <dbReference type="Proteomes" id="UP001189429"/>
    </source>
</evidence>
<keyword evidence="3" id="KW-1185">Reference proteome</keyword>
<reference evidence="2" key="1">
    <citation type="submission" date="2023-10" db="EMBL/GenBank/DDBJ databases">
        <authorList>
            <person name="Chen Y."/>
            <person name="Shah S."/>
            <person name="Dougan E. K."/>
            <person name="Thang M."/>
            <person name="Chan C."/>
        </authorList>
    </citation>
    <scope>NUCLEOTIDE SEQUENCE [LARGE SCALE GENOMIC DNA]</scope>
</reference>
<evidence type="ECO:0008006" key="4">
    <source>
        <dbReference type="Google" id="ProtNLM"/>
    </source>
</evidence>
<evidence type="ECO:0000313" key="2">
    <source>
        <dbReference type="EMBL" id="CAK0827212.1"/>
    </source>
</evidence>
<proteinExistence type="predicted"/>
<dbReference type="Proteomes" id="UP001189429">
    <property type="component" value="Unassembled WGS sequence"/>
</dbReference>
<name>A0ABN9S5W1_9DINO</name>
<dbReference type="EMBL" id="CAUYUJ010009602">
    <property type="protein sequence ID" value="CAK0827212.1"/>
    <property type="molecule type" value="Genomic_DNA"/>
</dbReference>
<organism evidence="2 3">
    <name type="scientific">Prorocentrum cordatum</name>
    <dbReference type="NCBI Taxonomy" id="2364126"/>
    <lineage>
        <taxon>Eukaryota</taxon>
        <taxon>Sar</taxon>
        <taxon>Alveolata</taxon>
        <taxon>Dinophyceae</taxon>
        <taxon>Prorocentrales</taxon>
        <taxon>Prorocentraceae</taxon>
        <taxon>Prorocentrum</taxon>
    </lineage>
</organism>
<evidence type="ECO:0000256" key="1">
    <source>
        <dbReference type="SAM" id="MobiDB-lite"/>
    </source>
</evidence>
<sequence length="402" mass="42872">MAGCGGAFHDLSCAGRRPPGVGAGPDGIPRAMAASSSLEDGDSRQAYAVVRALAGRSFRPSPSIFLVDGTVTADPAAVRQRWLEHFRDVLGGCNLDPGQMRERPRPPRTSSNCLDVGPVATEESFKRLGHNKGCGYDGIPAELLRAGSAAVACKCADVNRRVVANASWPVQWRGGLMQEVFKRKGDPCDPDASRGVLLADHAGKALAGRLKEVLDPVCEQRLPPTQFGAVRKRGTDQAALLVRPAVEVAQARQWSVLVLFVDLIKAFDRAVRELVFGWGPQEPADRAQALRELGVAEPAIDWMLRYLDARGPLLRQWGADEGAAETCQSLHAGSWFGVSGTSARVSTKTGSRQGCKLGAFIFNSAYSIVLETLGWELSQAGVCFKAPCSHYPVLGASGGLSL</sequence>
<dbReference type="PANTHER" id="PTHR19446">
    <property type="entry name" value="REVERSE TRANSCRIPTASES"/>
    <property type="match status" value="1"/>
</dbReference>
<gene>
    <name evidence="2" type="ORF">PCOR1329_LOCUS26810</name>
</gene>
<feature type="region of interest" description="Disordered" evidence="1">
    <location>
        <begin position="15"/>
        <end position="39"/>
    </location>
</feature>
<protein>
    <recommendedName>
        <fullName evidence="4">Reverse transcriptase domain-containing protein</fullName>
    </recommendedName>
</protein>